<keyword evidence="4" id="KW-1185">Reference proteome</keyword>
<dbReference type="GO" id="GO:0003677">
    <property type="term" value="F:DNA binding"/>
    <property type="evidence" value="ECO:0007669"/>
    <property type="project" value="UniProtKB-KW"/>
</dbReference>
<reference evidence="3 4" key="1">
    <citation type="journal article" date="2020" name="Nat. Food">
        <title>A phased Vanilla planifolia genome enables genetic improvement of flavour and production.</title>
        <authorList>
            <person name="Hasing T."/>
            <person name="Tang H."/>
            <person name="Brym M."/>
            <person name="Khazi F."/>
            <person name="Huang T."/>
            <person name="Chambers A.H."/>
        </authorList>
    </citation>
    <scope>NUCLEOTIDE SEQUENCE [LARGE SCALE GENOMIC DNA]</scope>
    <source>
        <tissue evidence="3">Leaf</tissue>
    </source>
</reference>
<gene>
    <name evidence="3" type="ORF">HPP92_016308</name>
</gene>
<dbReference type="InterPro" id="IPR045865">
    <property type="entry name" value="ACT-like_dom_sf"/>
</dbReference>
<comment type="caution">
    <text evidence="3">The sequence shown here is derived from an EMBL/GenBank/DDBJ whole genome shotgun (WGS) entry which is preliminary data.</text>
</comment>
<organism evidence="3 4">
    <name type="scientific">Vanilla planifolia</name>
    <name type="common">Vanilla</name>
    <dbReference type="NCBI Taxonomy" id="51239"/>
    <lineage>
        <taxon>Eukaryota</taxon>
        <taxon>Viridiplantae</taxon>
        <taxon>Streptophyta</taxon>
        <taxon>Embryophyta</taxon>
        <taxon>Tracheophyta</taxon>
        <taxon>Spermatophyta</taxon>
        <taxon>Magnoliopsida</taxon>
        <taxon>Liliopsida</taxon>
        <taxon>Asparagales</taxon>
        <taxon>Orchidaceae</taxon>
        <taxon>Vanilloideae</taxon>
        <taxon>Vanilleae</taxon>
        <taxon>Vanilla</taxon>
    </lineage>
</organism>
<evidence type="ECO:0000313" key="4">
    <source>
        <dbReference type="Proteomes" id="UP000636800"/>
    </source>
</evidence>
<dbReference type="Proteomes" id="UP000636800">
    <property type="component" value="Unassembled WGS sequence"/>
</dbReference>
<dbReference type="EMBL" id="JADCNL010000008">
    <property type="protein sequence ID" value="KAG0469608.1"/>
    <property type="molecule type" value="Genomic_DNA"/>
</dbReference>
<name>A0A835QJ27_VANPL</name>
<dbReference type="OrthoDB" id="424572at2759"/>
<accession>A0A835QJ27</accession>
<keyword evidence="1" id="KW-0238">DNA-binding</keyword>
<dbReference type="PANTHER" id="PTHR45844">
    <property type="entry name" value="TRANSCRIPTION FACTOR BHLH30"/>
    <property type="match status" value="1"/>
</dbReference>
<evidence type="ECO:0000313" key="3">
    <source>
        <dbReference type="EMBL" id="KAG0469608.1"/>
    </source>
</evidence>
<dbReference type="CDD" id="cd04873">
    <property type="entry name" value="ACT_UUR-ACR-like"/>
    <property type="match status" value="1"/>
</dbReference>
<protein>
    <submittedName>
        <fullName evidence="3">Uncharacterized protein</fullName>
    </submittedName>
</protein>
<sequence length="232" mass="25704">MSHVRFNRARRPWWFMTKAAFFPLFAETDKASLLAEVVRHVKELKRQTSEMAEEEPLPTEADEVIVHAGRDVDGRLVVNASVCCEDRSDLLPELIKALKSVRLRILKAEITTLGGRVRNVLVVTGDDCHDERQLVSATQDALKGVMERAAAADESPSGGGGGSKRQRTGNLSTILEHPRISHTCRQKKLKKRGLYIYVTMHASLDQIELPSAFGDDGIHQLGCPNSSFFISG</sequence>
<feature type="region of interest" description="Disordered" evidence="2">
    <location>
        <begin position="149"/>
        <end position="172"/>
    </location>
</feature>
<dbReference type="PANTHER" id="PTHR45844:SF2">
    <property type="entry name" value="TRANSCRIPTION FACTOR BHLH30"/>
    <property type="match status" value="1"/>
</dbReference>
<dbReference type="AlphaFoldDB" id="A0A835QJ27"/>
<evidence type="ECO:0000256" key="2">
    <source>
        <dbReference type="SAM" id="MobiDB-lite"/>
    </source>
</evidence>
<evidence type="ECO:0000256" key="1">
    <source>
        <dbReference type="ARBA" id="ARBA00023125"/>
    </source>
</evidence>
<dbReference type="SUPFAM" id="SSF55021">
    <property type="entry name" value="ACT-like"/>
    <property type="match status" value="1"/>
</dbReference>
<dbReference type="GO" id="GO:0003700">
    <property type="term" value="F:DNA-binding transcription factor activity"/>
    <property type="evidence" value="ECO:0007669"/>
    <property type="project" value="InterPro"/>
</dbReference>
<dbReference type="InterPro" id="IPR045847">
    <property type="entry name" value="AIG1-like"/>
</dbReference>
<proteinExistence type="predicted"/>